<proteinExistence type="predicted"/>
<protein>
    <submittedName>
        <fullName evidence="1">Uncharacterized protein</fullName>
    </submittedName>
</protein>
<evidence type="ECO:0000313" key="1">
    <source>
        <dbReference type="EMBL" id="SFU98205.1"/>
    </source>
</evidence>
<dbReference type="RefSeq" id="WP_093557056.1">
    <property type="nucleotide sequence ID" value="NZ_FPBO01000017.1"/>
</dbReference>
<dbReference type="EMBL" id="FPBO01000017">
    <property type="protein sequence ID" value="SFU98205.1"/>
    <property type="molecule type" value="Genomic_DNA"/>
</dbReference>
<sequence length="135" mass="14306">MTALVATSSVTDLAEAGADGAWRRLLDWQRDGLDLAFVYSRSLGGLMQTGRGRLARLAPESLTVEAGPCKLLVMLAGAAYEAGPQLFFTPDLSARFNVDGVAVKLANHDWLFFSAETVPANFAIGHMPLTLPAAG</sequence>
<evidence type="ECO:0000313" key="2">
    <source>
        <dbReference type="Proteomes" id="UP000199391"/>
    </source>
</evidence>
<organism evidence="1 2">
    <name type="scientific">Pseudoduganella namucuonensis</name>
    <dbReference type="NCBI Taxonomy" id="1035707"/>
    <lineage>
        <taxon>Bacteria</taxon>
        <taxon>Pseudomonadati</taxon>
        <taxon>Pseudomonadota</taxon>
        <taxon>Betaproteobacteria</taxon>
        <taxon>Burkholderiales</taxon>
        <taxon>Oxalobacteraceae</taxon>
        <taxon>Telluria group</taxon>
        <taxon>Pseudoduganella</taxon>
    </lineage>
</organism>
<dbReference type="STRING" id="1035707.SAMN05216552_1017130"/>
<gene>
    <name evidence="1" type="ORF">SAMN05216552_1017130</name>
</gene>
<accession>A0A1I7KL91</accession>
<dbReference type="AlphaFoldDB" id="A0A1I7KL91"/>
<dbReference type="Proteomes" id="UP000199391">
    <property type="component" value="Unassembled WGS sequence"/>
</dbReference>
<reference evidence="2" key="1">
    <citation type="submission" date="2016-10" db="EMBL/GenBank/DDBJ databases">
        <authorList>
            <person name="Varghese N."/>
            <person name="Submissions S."/>
        </authorList>
    </citation>
    <scope>NUCLEOTIDE SEQUENCE [LARGE SCALE GENOMIC DNA]</scope>
    <source>
        <strain evidence="2">CGMCC 1.11014</strain>
    </source>
</reference>
<name>A0A1I7KL91_9BURK</name>
<dbReference type="OrthoDB" id="8778478at2"/>
<keyword evidence="2" id="KW-1185">Reference proteome</keyword>